<feature type="region of interest" description="Disordered" evidence="1">
    <location>
        <begin position="1"/>
        <end position="50"/>
    </location>
</feature>
<gene>
    <name evidence="2" type="ORF">GDO86_018631</name>
</gene>
<organism evidence="2 3">
    <name type="scientific">Hymenochirus boettgeri</name>
    <name type="common">Congo dwarf clawed frog</name>
    <dbReference type="NCBI Taxonomy" id="247094"/>
    <lineage>
        <taxon>Eukaryota</taxon>
        <taxon>Metazoa</taxon>
        <taxon>Chordata</taxon>
        <taxon>Craniata</taxon>
        <taxon>Vertebrata</taxon>
        <taxon>Euteleostomi</taxon>
        <taxon>Amphibia</taxon>
        <taxon>Batrachia</taxon>
        <taxon>Anura</taxon>
        <taxon>Pipoidea</taxon>
        <taxon>Pipidae</taxon>
        <taxon>Pipinae</taxon>
        <taxon>Hymenochirus</taxon>
    </lineage>
</organism>
<sequence length="50" mass="5570">MQREGTIPCGSGTQDRGGEGESQESRTGTGDIRNHRRYLTPGHNNQRKDQ</sequence>
<keyword evidence="3" id="KW-1185">Reference proteome</keyword>
<proteinExistence type="predicted"/>
<name>A0A8T2IG26_9PIPI</name>
<evidence type="ECO:0000256" key="1">
    <source>
        <dbReference type="SAM" id="MobiDB-lite"/>
    </source>
</evidence>
<dbReference type="EMBL" id="JAACNH010001749">
    <property type="protein sequence ID" value="KAG8430020.1"/>
    <property type="molecule type" value="Genomic_DNA"/>
</dbReference>
<accession>A0A8T2IG26</accession>
<dbReference type="Proteomes" id="UP000812440">
    <property type="component" value="Unassembled WGS sequence"/>
</dbReference>
<protein>
    <submittedName>
        <fullName evidence="2">Uncharacterized protein</fullName>
    </submittedName>
</protein>
<reference evidence="2" key="1">
    <citation type="thesis" date="2020" institute="ProQuest LLC" country="789 East Eisenhower Parkway, Ann Arbor, MI, USA">
        <title>Comparative Genomics and Chromosome Evolution.</title>
        <authorList>
            <person name="Mudd A.B."/>
        </authorList>
    </citation>
    <scope>NUCLEOTIDE SEQUENCE</scope>
    <source>
        <strain evidence="2">Female2</strain>
        <tissue evidence="2">Blood</tissue>
    </source>
</reference>
<evidence type="ECO:0000313" key="2">
    <source>
        <dbReference type="EMBL" id="KAG8430020.1"/>
    </source>
</evidence>
<evidence type="ECO:0000313" key="3">
    <source>
        <dbReference type="Proteomes" id="UP000812440"/>
    </source>
</evidence>
<comment type="caution">
    <text evidence="2">The sequence shown here is derived from an EMBL/GenBank/DDBJ whole genome shotgun (WGS) entry which is preliminary data.</text>
</comment>
<dbReference type="AlphaFoldDB" id="A0A8T2IG26"/>